<evidence type="ECO:0000313" key="8">
    <source>
        <dbReference type="Proteomes" id="UP000283543"/>
    </source>
</evidence>
<evidence type="ECO:0000313" key="7">
    <source>
        <dbReference type="Proteomes" id="UP000275652"/>
    </source>
</evidence>
<protein>
    <submittedName>
        <fullName evidence="3">Uncharacterized protein</fullName>
    </submittedName>
</protein>
<reference evidence="5 7" key="1">
    <citation type="journal article" date="2018" name="J. Invertebr. Pathol.">
        <title>New genotyping method for the causative agent of crayfish plague (Aphanomyces astaci) based on whole genome data.</title>
        <authorList>
            <person name="Minardi D."/>
            <person name="Studholme D.J."/>
            <person name="van der Giezen M."/>
            <person name="Pretto T."/>
            <person name="Oidtmann B."/>
        </authorList>
    </citation>
    <scope>NUCLEOTIDE SEQUENCE [LARGE SCALE GENOMIC DNA]</scope>
    <source>
        <strain evidence="5 7">KB13</strain>
    </source>
</reference>
<evidence type="ECO:0000313" key="5">
    <source>
        <dbReference type="EMBL" id="RLO12806.1"/>
    </source>
</evidence>
<dbReference type="Proteomes" id="UP000275652">
    <property type="component" value="Unassembled WGS sequence"/>
</dbReference>
<dbReference type="VEuPathDB" id="FungiDB:H257_02141"/>
<evidence type="ECO:0000313" key="4">
    <source>
        <dbReference type="EMBL" id="RHY76999.1"/>
    </source>
</evidence>
<reference evidence="6 8" key="2">
    <citation type="submission" date="2018-08" db="EMBL/GenBank/DDBJ databases">
        <title>Aphanomyces genome sequencing and annotation.</title>
        <authorList>
            <person name="Minardi D."/>
            <person name="Oidtmann B."/>
            <person name="Van Der Giezen M."/>
            <person name="Studholme D.J."/>
        </authorList>
    </citation>
    <scope>NUCLEOTIDE SEQUENCE [LARGE SCALE GENOMIC DNA]</scope>
    <source>
        <strain evidence="3 6">SA</strain>
        <strain evidence="4 8">Si</strain>
    </source>
</reference>
<feature type="region of interest" description="Disordered" evidence="1">
    <location>
        <begin position="148"/>
        <end position="179"/>
    </location>
</feature>
<sequence length="202" mass="22492">MTSSTHVLLESLTSHNVSATSHHRPRRHHAPYLDVLTVQSRQYISHQFERDDVDNDHTKLLVEPIHIPDLKHTGIAVPLNTLGHSASAPLFYPNGTKNVHLRQVIQDSLAHVTSTPSLQAPELPTPNTATVTLQPSVSESIASGMHMPSKIQRSTEQLKPKKTTRLHRSIHDRPNDRGTKELLHSVRHNSTKITALVNPHAT</sequence>
<dbReference type="Proteomes" id="UP000265716">
    <property type="component" value="Unassembled WGS sequence"/>
</dbReference>
<evidence type="ECO:0000313" key="6">
    <source>
        <dbReference type="Proteomes" id="UP000265716"/>
    </source>
</evidence>
<name>A0A397DPR8_APHAT</name>
<accession>A0A397DPR8</accession>
<dbReference type="Proteomes" id="UP000469452">
    <property type="component" value="Unassembled WGS sequence"/>
</dbReference>
<reference evidence="2 9" key="3">
    <citation type="submission" date="2019-06" db="EMBL/GenBank/DDBJ databases">
        <title>Genomics analysis of Aphanomyces spp. identifies a new class of oomycete effector associated with host adaptation.</title>
        <authorList>
            <person name="Gaulin E."/>
        </authorList>
    </citation>
    <scope>NUCLEOTIDE SEQUENCE [LARGE SCALE GENOMIC DNA]</scope>
    <source>
        <strain evidence="2 9">E</strain>
    </source>
</reference>
<organism evidence="3 6">
    <name type="scientific">Aphanomyces astaci</name>
    <name type="common">Crayfish plague agent</name>
    <dbReference type="NCBI Taxonomy" id="112090"/>
    <lineage>
        <taxon>Eukaryota</taxon>
        <taxon>Sar</taxon>
        <taxon>Stramenopiles</taxon>
        <taxon>Oomycota</taxon>
        <taxon>Saprolegniomycetes</taxon>
        <taxon>Saprolegniales</taxon>
        <taxon>Verrucalvaceae</taxon>
        <taxon>Aphanomyces</taxon>
    </lineage>
</organism>
<feature type="compositionally biased region" description="Basic and acidic residues" evidence="1">
    <location>
        <begin position="169"/>
        <end position="179"/>
    </location>
</feature>
<evidence type="ECO:0000313" key="3">
    <source>
        <dbReference type="EMBL" id="RHY69107.1"/>
    </source>
</evidence>
<evidence type="ECO:0000313" key="2">
    <source>
        <dbReference type="EMBL" id="KAF0737878.1"/>
    </source>
</evidence>
<comment type="caution">
    <text evidence="3">The sequence shown here is derived from an EMBL/GenBank/DDBJ whole genome shotgun (WGS) entry which is preliminary data.</text>
</comment>
<dbReference type="EMBL" id="VJMI01014745">
    <property type="protein sequence ID" value="KAF0737878.1"/>
    <property type="molecule type" value="Genomic_DNA"/>
</dbReference>
<dbReference type="EMBL" id="QUTC01003620">
    <property type="protein sequence ID" value="RHY69107.1"/>
    <property type="molecule type" value="Genomic_DNA"/>
</dbReference>
<dbReference type="EMBL" id="QUTB01000899">
    <property type="protein sequence ID" value="RHY76999.1"/>
    <property type="molecule type" value="Genomic_DNA"/>
</dbReference>
<gene>
    <name evidence="2" type="ORF">AaE_008889</name>
    <name evidence="5" type="ORF">DYB28_001677</name>
    <name evidence="4" type="ORF">DYB34_006383</name>
    <name evidence="3" type="ORF">DYB38_007666</name>
</gene>
<evidence type="ECO:0000256" key="1">
    <source>
        <dbReference type="SAM" id="MobiDB-lite"/>
    </source>
</evidence>
<proteinExistence type="predicted"/>
<evidence type="ECO:0000313" key="9">
    <source>
        <dbReference type="Proteomes" id="UP000469452"/>
    </source>
</evidence>
<dbReference type="AlphaFoldDB" id="A0A397DPR8"/>
<dbReference type="Proteomes" id="UP000283543">
    <property type="component" value="Unassembled WGS sequence"/>
</dbReference>
<dbReference type="EMBL" id="QUTI01011723">
    <property type="protein sequence ID" value="RLO12806.1"/>
    <property type="molecule type" value="Genomic_DNA"/>
</dbReference>